<accession>A0A7J6DIG6</accession>
<proteinExistence type="predicted"/>
<reference evidence="1 2" key="1">
    <citation type="submission" date="2020-04" db="EMBL/GenBank/DDBJ databases">
        <title>Chromosome-level genome assembly of a cyprinid fish Onychostoma macrolepis by integration of Nanopore Sequencing, Bionano and Hi-C technology.</title>
        <authorList>
            <person name="Wang D."/>
        </authorList>
    </citation>
    <scope>NUCLEOTIDE SEQUENCE [LARGE SCALE GENOMIC DNA]</scope>
    <source>
        <strain evidence="1">SWU-2019</strain>
        <tissue evidence="1">Muscle</tissue>
    </source>
</reference>
<sequence length="132" mass="14487">MMVSRPHKAAVKGYSQVTMTASLLYLQRVTERRKGCGSQRENSGKYTQQSVNSKYTVDTRARLSGRCTGSPSSGEGLHVAQLSASSAQIRSGHRVLATPHREERCGFAFEVALGARVDLCIKFCLRSHLKVT</sequence>
<dbReference type="EMBL" id="JAAMOB010000001">
    <property type="protein sequence ID" value="KAF4118594.1"/>
    <property type="molecule type" value="Genomic_DNA"/>
</dbReference>
<comment type="caution">
    <text evidence="1">The sequence shown here is derived from an EMBL/GenBank/DDBJ whole genome shotgun (WGS) entry which is preliminary data.</text>
</comment>
<evidence type="ECO:0000313" key="2">
    <source>
        <dbReference type="Proteomes" id="UP000579812"/>
    </source>
</evidence>
<keyword evidence="2" id="KW-1185">Reference proteome</keyword>
<protein>
    <submittedName>
        <fullName evidence="1">Uncharacterized protein</fullName>
    </submittedName>
</protein>
<evidence type="ECO:0000313" key="1">
    <source>
        <dbReference type="EMBL" id="KAF4118594.1"/>
    </source>
</evidence>
<dbReference type="AlphaFoldDB" id="A0A7J6DIG6"/>
<gene>
    <name evidence="1" type="ORF">G5714_000645</name>
</gene>
<name>A0A7J6DIG6_9TELE</name>
<organism evidence="1 2">
    <name type="scientific">Onychostoma macrolepis</name>
    <dbReference type="NCBI Taxonomy" id="369639"/>
    <lineage>
        <taxon>Eukaryota</taxon>
        <taxon>Metazoa</taxon>
        <taxon>Chordata</taxon>
        <taxon>Craniata</taxon>
        <taxon>Vertebrata</taxon>
        <taxon>Euteleostomi</taxon>
        <taxon>Actinopterygii</taxon>
        <taxon>Neopterygii</taxon>
        <taxon>Teleostei</taxon>
        <taxon>Ostariophysi</taxon>
        <taxon>Cypriniformes</taxon>
        <taxon>Cyprinidae</taxon>
        <taxon>Acrossocheilinae</taxon>
        <taxon>Onychostoma</taxon>
    </lineage>
</organism>
<dbReference type="Proteomes" id="UP000579812">
    <property type="component" value="Unassembled WGS sequence"/>
</dbReference>